<evidence type="ECO:0000313" key="2">
    <source>
        <dbReference type="EMBL" id="GAK35951.1"/>
    </source>
</evidence>
<feature type="transmembrane region" description="Helical" evidence="1">
    <location>
        <begin position="311"/>
        <end position="331"/>
    </location>
</feature>
<comment type="caution">
    <text evidence="2">The sequence shown here is derived from an EMBL/GenBank/DDBJ whole genome shotgun (WGS) entry which is preliminary data.</text>
</comment>
<accession>A0A069D0X0</accession>
<evidence type="ECO:0008006" key="4">
    <source>
        <dbReference type="Google" id="ProtNLM"/>
    </source>
</evidence>
<feature type="transmembrane region" description="Helical" evidence="1">
    <location>
        <begin position="60"/>
        <end position="83"/>
    </location>
</feature>
<dbReference type="eggNOG" id="ENOG50339DJ">
    <property type="taxonomic scope" value="Bacteria"/>
</dbReference>
<feature type="transmembrane region" description="Helical" evidence="1">
    <location>
        <begin position="140"/>
        <end position="166"/>
    </location>
</feature>
<organism evidence="2 3">
    <name type="scientific">Bacteroides graminisolvens DSM 19988 = JCM 15093</name>
    <dbReference type="NCBI Taxonomy" id="1121097"/>
    <lineage>
        <taxon>Bacteria</taxon>
        <taxon>Pseudomonadati</taxon>
        <taxon>Bacteroidota</taxon>
        <taxon>Bacteroidia</taxon>
        <taxon>Bacteroidales</taxon>
        <taxon>Bacteroidaceae</taxon>
        <taxon>Bacteroides</taxon>
    </lineage>
</organism>
<dbReference type="RefSeq" id="WP_024995985.1">
    <property type="nucleotide sequence ID" value="NZ_ATZI01000001.1"/>
</dbReference>
<keyword evidence="3" id="KW-1185">Reference proteome</keyword>
<dbReference type="AlphaFoldDB" id="A0A069D0X0"/>
<evidence type="ECO:0000256" key="1">
    <source>
        <dbReference type="SAM" id="Phobius"/>
    </source>
</evidence>
<feature type="transmembrane region" description="Helical" evidence="1">
    <location>
        <begin position="285"/>
        <end position="304"/>
    </location>
</feature>
<feature type="transmembrane region" description="Helical" evidence="1">
    <location>
        <begin position="226"/>
        <end position="248"/>
    </location>
</feature>
<gene>
    <name evidence="2" type="ORF">JCM15093_1084</name>
</gene>
<proteinExistence type="predicted"/>
<feature type="transmembrane region" description="Helical" evidence="1">
    <location>
        <begin position="260"/>
        <end position="279"/>
    </location>
</feature>
<dbReference type="Proteomes" id="UP000027601">
    <property type="component" value="Unassembled WGS sequence"/>
</dbReference>
<feature type="transmembrane region" description="Helical" evidence="1">
    <location>
        <begin position="12"/>
        <end position="35"/>
    </location>
</feature>
<keyword evidence="1" id="KW-0812">Transmembrane</keyword>
<dbReference type="STRING" id="1121097.GCA_000428125_00129"/>
<dbReference type="OrthoDB" id="1045030at2"/>
<sequence length="332" mass="38203">MRKNYLQKRVTAGRFTLPVAIIISIVCWTMTSILLPDLPKPEAEYSLLSYLKVNHLSENIALALSLFIFAFIGYSLIILNNAFGIIRMRASVQTSFYFLFTAVIPGLHQFHAGDIAALATLISIYFLFKSYQNHYSSAQIFHSFAFLGIGSLAFPQLTFFIPVWFISAYNFQSLNIRSFFAAIIGWSLPFWFLLGHAYYHNEMSLFYKPFHDMITFQPVNYKEVPLTNVIVTGFMFLLYVVSSINSFATSYQDKIRTRSYLRFFILLNFFIFIFILLQPSHFLCLLSLLLTGSSILAGHLFALTNNRLSNLFFIFTSIAMVALYILNTWMLL</sequence>
<protein>
    <recommendedName>
        <fullName evidence="4">Transmembrane protein</fullName>
    </recommendedName>
</protein>
<evidence type="ECO:0000313" key="3">
    <source>
        <dbReference type="Proteomes" id="UP000027601"/>
    </source>
</evidence>
<feature type="transmembrane region" description="Helical" evidence="1">
    <location>
        <begin position="95"/>
        <end position="128"/>
    </location>
</feature>
<name>A0A069D0X0_9BACE</name>
<keyword evidence="1" id="KW-1133">Transmembrane helix</keyword>
<feature type="transmembrane region" description="Helical" evidence="1">
    <location>
        <begin position="178"/>
        <end position="199"/>
    </location>
</feature>
<reference evidence="2 3" key="1">
    <citation type="journal article" date="2015" name="Microbes Environ.">
        <title>Distribution and evolution of nitrogen fixation genes in the phylum bacteroidetes.</title>
        <authorList>
            <person name="Inoue J."/>
            <person name="Oshima K."/>
            <person name="Suda W."/>
            <person name="Sakamoto M."/>
            <person name="Iino T."/>
            <person name="Noda S."/>
            <person name="Hongoh Y."/>
            <person name="Hattori M."/>
            <person name="Ohkuma M."/>
        </authorList>
    </citation>
    <scope>NUCLEOTIDE SEQUENCE [LARGE SCALE GENOMIC DNA]</scope>
    <source>
        <strain evidence="2 3">JCM 15093</strain>
    </source>
</reference>
<keyword evidence="1" id="KW-0472">Membrane</keyword>
<dbReference type="EMBL" id="BAJS01000004">
    <property type="protein sequence ID" value="GAK35951.1"/>
    <property type="molecule type" value="Genomic_DNA"/>
</dbReference>